<dbReference type="InterPro" id="IPR050523">
    <property type="entry name" value="AKR_Detox_Biosynth"/>
</dbReference>
<dbReference type="Gene3D" id="3.20.20.100">
    <property type="entry name" value="NADP-dependent oxidoreductase domain"/>
    <property type="match status" value="1"/>
</dbReference>
<dbReference type="STRING" id="64571.A0A1Y2GXP7"/>
<dbReference type="Proteomes" id="UP000193648">
    <property type="component" value="Unassembled WGS sequence"/>
</dbReference>
<organism evidence="3 4">
    <name type="scientific">Lobosporangium transversale</name>
    <dbReference type="NCBI Taxonomy" id="64571"/>
    <lineage>
        <taxon>Eukaryota</taxon>
        <taxon>Fungi</taxon>
        <taxon>Fungi incertae sedis</taxon>
        <taxon>Mucoromycota</taxon>
        <taxon>Mortierellomycotina</taxon>
        <taxon>Mortierellomycetes</taxon>
        <taxon>Mortierellales</taxon>
        <taxon>Mortierellaceae</taxon>
        <taxon>Lobosporangium</taxon>
    </lineage>
</organism>
<keyword evidence="1" id="KW-0560">Oxidoreductase</keyword>
<dbReference type="InterPro" id="IPR020471">
    <property type="entry name" value="AKR"/>
</dbReference>
<dbReference type="InterPro" id="IPR018170">
    <property type="entry name" value="Aldo/ket_reductase_CS"/>
</dbReference>
<dbReference type="RefSeq" id="XP_021884816.1">
    <property type="nucleotide sequence ID" value="XM_022023079.1"/>
</dbReference>
<proteinExistence type="predicted"/>
<dbReference type="PANTHER" id="PTHR43364:SF4">
    <property type="entry name" value="NAD(P)-LINKED OXIDOREDUCTASE SUPERFAMILY PROTEIN"/>
    <property type="match status" value="1"/>
</dbReference>
<dbReference type="OrthoDB" id="37537at2759"/>
<dbReference type="CDD" id="cd19093">
    <property type="entry name" value="AKR_AtPLR-like"/>
    <property type="match status" value="1"/>
</dbReference>
<dbReference type="GO" id="GO:0016491">
    <property type="term" value="F:oxidoreductase activity"/>
    <property type="evidence" value="ECO:0007669"/>
    <property type="project" value="UniProtKB-KW"/>
</dbReference>
<sequence length="424" mass="46679">MNAFCIKKHDLGSFHCLSFLKKTSPSSQLSVFVKFVLPPSKVYSSKHWVQQTHQRTLLHTQPPLVSKLQTRVISLAQAKMTFSDSVSAGNPQAAGTIYVQGVPTQETRLTLGGSLSVSPMAIGTWSWGDSKWGYTPEMFKDIAATWDTLQDTEVGINFFDTAEIYGKGESERIIGKFLKKSKEEGKILPVIATKFVPLPWRLRFPSSLLTSLKASMERLGVDVVDLYQIHGPISLRSIEVIADSLAEAVKLGIVKSVGVSNYSISELTRMHAALAKHGIQLASNQVEFSLLRRYPETSGLIAKCHELGVAVMSYSPLGMGRLTGKYNAENPPPSGRYFSDYPMEELAPLLSVMESIAKKHNKPMSAVALNYNICKGTIPLAGARNPQQARQNAQALGWRLSEEEIAELDGVARIGRTTLFWQHG</sequence>
<keyword evidence="4" id="KW-1185">Reference proteome</keyword>
<reference evidence="3 4" key="1">
    <citation type="submission" date="2016-07" db="EMBL/GenBank/DDBJ databases">
        <title>Pervasive Adenine N6-methylation of Active Genes in Fungi.</title>
        <authorList>
            <consortium name="DOE Joint Genome Institute"/>
            <person name="Mondo S.J."/>
            <person name="Dannebaum R.O."/>
            <person name="Kuo R.C."/>
            <person name="Labutti K."/>
            <person name="Haridas S."/>
            <person name="Kuo A."/>
            <person name="Salamov A."/>
            <person name="Ahrendt S.R."/>
            <person name="Lipzen A."/>
            <person name="Sullivan W."/>
            <person name="Andreopoulos W.B."/>
            <person name="Clum A."/>
            <person name="Lindquist E."/>
            <person name="Daum C."/>
            <person name="Ramamoorthy G.K."/>
            <person name="Gryganskyi A."/>
            <person name="Culley D."/>
            <person name="Magnuson J.K."/>
            <person name="James T.Y."/>
            <person name="O'Malley M.A."/>
            <person name="Stajich J.E."/>
            <person name="Spatafora J.W."/>
            <person name="Visel A."/>
            <person name="Grigoriev I.V."/>
        </authorList>
    </citation>
    <scope>NUCLEOTIDE SEQUENCE [LARGE SCALE GENOMIC DNA]</scope>
    <source>
        <strain evidence="3 4">NRRL 3116</strain>
    </source>
</reference>
<dbReference type="InterPro" id="IPR023210">
    <property type="entry name" value="NADP_OxRdtase_dom"/>
</dbReference>
<dbReference type="PROSITE" id="PS00062">
    <property type="entry name" value="ALDOKETO_REDUCTASE_2"/>
    <property type="match status" value="1"/>
</dbReference>
<protein>
    <submittedName>
        <fullName evidence="3">NADP-dependent oxidoreductase domain-containing protein</fullName>
    </submittedName>
</protein>
<dbReference type="InterPro" id="IPR036812">
    <property type="entry name" value="NAD(P)_OxRdtase_dom_sf"/>
</dbReference>
<evidence type="ECO:0000259" key="2">
    <source>
        <dbReference type="Pfam" id="PF00248"/>
    </source>
</evidence>
<dbReference type="SUPFAM" id="SSF51430">
    <property type="entry name" value="NAD(P)-linked oxidoreductase"/>
    <property type="match status" value="1"/>
</dbReference>
<dbReference type="InParanoid" id="A0A1Y2GXP7"/>
<evidence type="ECO:0000313" key="4">
    <source>
        <dbReference type="Proteomes" id="UP000193648"/>
    </source>
</evidence>
<gene>
    <name evidence="3" type="ORF">BCR41DRAFT_347353</name>
</gene>
<dbReference type="PRINTS" id="PR00069">
    <property type="entry name" value="ALDKETRDTASE"/>
</dbReference>
<accession>A0A1Y2GXP7</accession>
<dbReference type="EMBL" id="MCFF01000005">
    <property type="protein sequence ID" value="ORZ27069.1"/>
    <property type="molecule type" value="Genomic_DNA"/>
</dbReference>
<dbReference type="AlphaFoldDB" id="A0A1Y2GXP7"/>
<feature type="domain" description="NADP-dependent oxidoreductase" evidence="2">
    <location>
        <begin position="120"/>
        <end position="411"/>
    </location>
</feature>
<evidence type="ECO:0000313" key="3">
    <source>
        <dbReference type="EMBL" id="ORZ27069.1"/>
    </source>
</evidence>
<comment type="caution">
    <text evidence="3">The sequence shown here is derived from an EMBL/GenBank/DDBJ whole genome shotgun (WGS) entry which is preliminary data.</text>
</comment>
<evidence type="ECO:0000256" key="1">
    <source>
        <dbReference type="ARBA" id="ARBA00023002"/>
    </source>
</evidence>
<dbReference type="GeneID" id="33564923"/>
<dbReference type="Pfam" id="PF00248">
    <property type="entry name" value="Aldo_ket_red"/>
    <property type="match status" value="1"/>
</dbReference>
<name>A0A1Y2GXP7_9FUNG</name>
<dbReference type="PANTHER" id="PTHR43364">
    <property type="entry name" value="NADH-SPECIFIC METHYLGLYOXAL REDUCTASE-RELATED"/>
    <property type="match status" value="1"/>
</dbReference>